<comment type="caution">
    <text evidence="5">The sequence shown here is derived from an EMBL/GenBank/DDBJ whole genome shotgun (WGS) entry which is preliminary data.</text>
</comment>
<dbReference type="PRINTS" id="PR00502">
    <property type="entry name" value="NUDIXFAMILY"/>
</dbReference>
<dbReference type="InterPro" id="IPR000086">
    <property type="entry name" value="NUDIX_hydrolase_dom"/>
</dbReference>
<dbReference type="InterPro" id="IPR020476">
    <property type="entry name" value="Nudix_hydrolase"/>
</dbReference>
<dbReference type="SUPFAM" id="SSF55811">
    <property type="entry name" value="Nudix"/>
    <property type="match status" value="1"/>
</dbReference>
<evidence type="ECO:0000259" key="4">
    <source>
        <dbReference type="PROSITE" id="PS51462"/>
    </source>
</evidence>
<sequence length="123" mass="14341">MISQGFIMKINEVLMVKQYVERGDIVWNFPGGSIEEGETPQEACVREVKEETGFDVEINELLYKGKSKYTYTVKIVSGLLELNKELKDNNGIIDVQWISIFDKEKWDDYTLPILQRFQEKDDV</sequence>
<evidence type="ECO:0000256" key="1">
    <source>
        <dbReference type="ARBA" id="ARBA00001946"/>
    </source>
</evidence>
<comment type="cofactor">
    <cofactor evidence="1">
        <name>Mg(2+)</name>
        <dbReference type="ChEBI" id="CHEBI:18420"/>
    </cofactor>
</comment>
<dbReference type="GO" id="GO:0016787">
    <property type="term" value="F:hydrolase activity"/>
    <property type="evidence" value="ECO:0007669"/>
    <property type="project" value="UniProtKB-KW"/>
</dbReference>
<keyword evidence="6" id="KW-1185">Reference proteome</keyword>
<keyword evidence="2 3" id="KW-0378">Hydrolase</keyword>
<dbReference type="InterPro" id="IPR015797">
    <property type="entry name" value="NUDIX_hydrolase-like_dom_sf"/>
</dbReference>
<accession>A0ABS2DK21</accession>
<name>A0ABS2DK21_9BACI</name>
<dbReference type="PROSITE" id="PS00893">
    <property type="entry name" value="NUDIX_BOX"/>
    <property type="match status" value="1"/>
</dbReference>
<dbReference type="InterPro" id="IPR020084">
    <property type="entry name" value="NUDIX_hydrolase_CS"/>
</dbReference>
<protein>
    <submittedName>
        <fullName evidence="5">NUDIX hydrolase</fullName>
    </submittedName>
</protein>
<dbReference type="CDD" id="cd02883">
    <property type="entry name" value="NUDIX_Hydrolase"/>
    <property type="match status" value="1"/>
</dbReference>
<reference evidence="5 6" key="1">
    <citation type="submission" date="2021-02" db="EMBL/GenBank/DDBJ databases">
        <title>Bacillus sp. RD4P76, an endophyte from a halophyte.</title>
        <authorList>
            <person name="Sun J.-Q."/>
        </authorList>
    </citation>
    <scope>NUCLEOTIDE SEQUENCE [LARGE SCALE GENOMIC DNA]</scope>
    <source>
        <strain evidence="5 6">RD4P76</strain>
    </source>
</reference>
<comment type="similarity">
    <text evidence="3">Belongs to the Nudix hydrolase family.</text>
</comment>
<feature type="domain" description="Nudix hydrolase" evidence="4">
    <location>
        <begin position="1"/>
        <end position="120"/>
    </location>
</feature>
<evidence type="ECO:0000313" key="5">
    <source>
        <dbReference type="EMBL" id="MBM6618818.1"/>
    </source>
</evidence>
<evidence type="ECO:0000256" key="3">
    <source>
        <dbReference type="RuleBase" id="RU003476"/>
    </source>
</evidence>
<proteinExistence type="inferred from homology"/>
<dbReference type="EMBL" id="JAFELM010000035">
    <property type="protein sequence ID" value="MBM6618818.1"/>
    <property type="molecule type" value="Genomic_DNA"/>
</dbReference>
<gene>
    <name evidence="5" type="ORF">JR050_14200</name>
</gene>
<dbReference type="Gene3D" id="3.90.79.10">
    <property type="entry name" value="Nucleoside Triphosphate Pyrophosphohydrolase"/>
    <property type="match status" value="1"/>
</dbReference>
<organism evidence="5 6">
    <name type="scientific">Bacillus suaedaesalsae</name>
    <dbReference type="NCBI Taxonomy" id="2810349"/>
    <lineage>
        <taxon>Bacteria</taxon>
        <taxon>Bacillati</taxon>
        <taxon>Bacillota</taxon>
        <taxon>Bacilli</taxon>
        <taxon>Bacillales</taxon>
        <taxon>Bacillaceae</taxon>
        <taxon>Bacillus</taxon>
    </lineage>
</organism>
<dbReference type="PANTHER" id="PTHR43046">
    <property type="entry name" value="GDP-MANNOSE MANNOSYL HYDROLASE"/>
    <property type="match status" value="1"/>
</dbReference>
<evidence type="ECO:0000256" key="2">
    <source>
        <dbReference type="ARBA" id="ARBA00022801"/>
    </source>
</evidence>
<dbReference type="Proteomes" id="UP001518925">
    <property type="component" value="Unassembled WGS sequence"/>
</dbReference>
<dbReference type="Pfam" id="PF00293">
    <property type="entry name" value="NUDIX"/>
    <property type="match status" value="1"/>
</dbReference>
<dbReference type="PROSITE" id="PS51462">
    <property type="entry name" value="NUDIX"/>
    <property type="match status" value="1"/>
</dbReference>
<dbReference type="PANTHER" id="PTHR43046:SF2">
    <property type="entry name" value="8-OXO-DGTP DIPHOSPHATASE-RELATED"/>
    <property type="match status" value="1"/>
</dbReference>
<evidence type="ECO:0000313" key="6">
    <source>
        <dbReference type="Proteomes" id="UP001518925"/>
    </source>
</evidence>
<dbReference type="RefSeq" id="WP_204204162.1">
    <property type="nucleotide sequence ID" value="NZ_JAFELM010000035.1"/>
</dbReference>